<evidence type="ECO:0000313" key="5">
    <source>
        <dbReference type="RefSeq" id="XP_024888270.1"/>
    </source>
</evidence>
<reference evidence="3 4" key="1">
    <citation type="submission" date="2025-04" db="UniProtKB">
        <authorList>
            <consortium name="RefSeq"/>
        </authorList>
    </citation>
    <scope>IDENTIFICATION</scope>
    <source>
        <tissue evidence="3 4">Whole body</tissue>
    </source>
</reference>
<feature type="compositionally biased region" description="Low complexity" evidence="1">
    <location>
        <begin position="219"/>
        <end position="231"/>
    </location>
</feature>
<proteinExistence type="predicted"/>
<dbReference type="RefSeq" id="XP_024888253.1">
    <property type="nucleotide sequence ID" value="XM_025032485.1"/>
</dbReference>
<organism evidence="2 4">
    <name type="scientific">Temnothorax curvispinosus</name>
    <dbReference type="NCBI Taxonomy" id="300111"/>
    <lineage>
        <taxon>Eukaryota</taxon>
        <taxon>Metazoa</taxon>
        <taxon>Ecdysozoa</taxon>
        <taxon>Arthropoda</taxon>
        <taxon>Hexapoda</taxon>
        <taxon>Insecta</taxon>
        <taxon>Pterygota</taxon>
        <taxon>Neoptera</taxon>
        <taxon>Endopterygota</taxon>
        <taxon>Hymenoptera</taxon>
        <taxon>Apocrita</taxon>
        <taxon>Aculeata</taxon>
        <taxon>Formicoidea</taxon>
        <taxon>Formicidae</taxon>
        <taxon>Myrmicinae</taxon>
        <taxon>Temnothorax</taxon>
    </lineage>
</organism>
<dbReference type="RefSeq" id="XP_024888261.1">
    <property type="nucleotide sequence ID" value="XM_025032493.1"/>
</dbReference>
<gene>
    <name evidence="3 4 5" type="primary">LOC112465096</name>
</gene>
<accession>A0A6J1R5N5</accession>
<evidence type="ECO:0000313" key="2">
    <source>
        <dbReference type="Proteomes" id="UP000504618"/>
    </source>
</evidence>
<dbReference type="RefSeq" id="XP_024888270.1">
    <property type="nucleotide sequence ID" value="XM_025032502.1"/>
</dbReference>
<dbReference type="AlphaFoldDB" id="A0A6J1R5N5"/>
<feature type="region of interest" description="Disordered" evidence="1">
    <location>
        <begin position="455"/>
        <end position="474"/>
    </location>
</feature>
<evidence type="ECO:0000256" key="1">
    <source>
        <dbReference type="SAM" id="MobiDB-lite"/>
    </source>
</evidence>
<dbReference type="GeneID" id="112465096"/>
<feature type="region of interest" description="Disordered" evidence="1">
    <location>
        <begin position="126"/>
        <end position="291"/>
    </location>
</feature>
<evidence type="ECO:0000313" key="4">
    <source>
        <dbReference type="RefSeq" id="XP_024888261.1"/>
    </source>
</evidence>
<protein>
    <submittedName>
        <fullName evidence="3 4">Dentin sialophosphoprotein-like isoform X1</fullName>
    </submittedName>
</protein>
<feature type="compositionally biased region" description="Polar residues" evidence="1">
    <location>
        <begin position="232"/>
        <end position="247"/>
    </location>
</feature>
<feature type="compositionally biased region" description="Basic and acidic residues" evidence="1">
    <location>
        <begin position="249"/>
        <end position="263"/>
    </location>
</feature>
<feature type="compositionally biased region" description="Low complexity" evidence="1">
    <location>
        <begin position="163"/>
        <end position="175"/>
    </location>
</feature>
<keyword evidence="2" id="KW-1185">Reference proteome</keyword>
<name>A0A6J1R5N5_9HYME</name>
<feature type="compositionally biased region" description="Basic residues" evidence="1">
    <location>
        <begin position="464"/>
        <end position="474"/>
    </location>
</feature>
<sequence>MDYQKDTTHVVIKFFEKSKTGQTSIDLVPVTWTHLKDGQLFCKYPNKSEYLKVNKLSKTSSEPGASWKSFKVILVKEASNYEQGIRRMKRGYSDEIIESSNIDEYHSSEKEEDPLQLTGNDLKKSLNKIPSLKGNFKSTHKNYREDNSDTSVSHASKDEKSSVDNSDTSSSTSSLKTKKTFKKHNRHDSQNATSSSNSSSSIPSPKKRKTQSTKEKSVSSDSLQTLSSETQDNATKTSAETQKSSIRSKVIDPKQKAKKKLDVSKTAISSTSKKNKKDQTSKKRYNSCPTCGRTAPSKSFLESMKRSIEYRIRDESEKIRGTIAASKNSGYIENIMEEGRIADLPKDDLDSFLQFEDDLKKDEDLVKKVKCFMVLNTKNSMRLSENLSIVIPRIITKNVQLLYSAFGRETNGVQKLNFSKTETYKYLREVILTKCPELQLKELNSQFSRWFSGAKDREGGKKERNLKKTQRNEG</sequence>
<dbReference type="Proteomes" id="UP000504618">
    <property type="component" value="Unplaced"/>
</dbReference>
<feature type="compositionally biased region" description="Basic residues" evidence="1">
    <location>
        <begin position="176"/>
        <end position="186"/>
    </location>
</feature>
<feature type="compositionally biased region" description="Low complexity" evidence="1">
    <location>
        <begin position="194"/>
        <end position="204"/>
    </location>
</feature>
<evidence type="ECO:0000313" key="3">
    <source>
        <dbReference type="RefSeq" id="XP_024888253.1"/>
    </source>
</evidence>